<proteinExistence type="predicted"/>
<organism evidence="1">
    <name type="scientific">Siphoviridae sp. ctkyH28</name>
    <dbReference type="NCBI Taxonomy" id="2827585"/>
    <lineage>
        <taxon>Viruses</taxon>
        <taxon>Duplodnaviria</taxon>
        <taxon>Heunggongvirae</taxon>
        <taxon>Uroviricota</taxon>
        <taxon>Caudoviricetes</taxon>
    </lineage>
</organism>
<reference evidence="1" key="1">
    <citation type="journal article" date="2021" name="Proc. Natl. Acad. Sci. U.S.A.">
        <title>A Catalog of Tens of Thousands of Viruses from Human Metagenomes Reveals Hidden Associations with Chronic Diseases.</title>
        <authorList>
            <person name="Tisza M.J."/>
            <person name="Buck C.B."/>
        </authorList>
    </citation>
    <scope>NUCLEOTIDE SEQUENCE</scope>
    <source>
        <strain evidence="1">CtkyH28</strain>
    </source>
</reference>
<sequence>MTRKRFIKLLMGRYGFDRDAARNDAQLTQGYQHQRELTNRAAKMLGMPKEKRMPMHGYDYVWRNYYERFMK</sequence>
<evidence type="ECO:0000313" key="1">
    <source>
        <dbReference type="EMBL" id="DAD71205.1"/>
    </source>
</evidence>
<accession>A0A8S5LMA7</accession>
<protein>
    <submittedName>
        <fullName evidence="1">Uncharacterized protein</fullName>
    </submittedName>
</protein>
<name>A0A8S5LMA7_9CAUD</name>
<dbReference type="EMBL" id="BK015877">
    <property type="protein sequence ID" value="DAD71205.1"/>
    <property type="molecule type" value="Genomic_DNA"/>
</dbReference>